<dbReference type="Proteomes" id="UP001524478">
    <property type="component" value="Unassembled WGS sequence"/>
</dbReference>
<feature type="transmembrane region" description="Helical" evidence="8">
    <location>
        <begin position="187"/>
        <end position="204"/>
    </location>
</feature>
<reference evidence="9 10" key="1">
    <citation type="submission" date="2022-06" db="EMBL/GenBank/DDBJ databases">
        <title>Isolation of gut microbiota from human fecal samples.</title>
        <authorList>
            <person name="Pamer E.G."/>
            <person name="Barat B."/>
            <person name="Waligurski E."/>
            <person name="Medina S."/>
            <person name="Paddock L."/>
            <person name="Mostad J."/>
        </authorList>
    </citation>
    <scope>NUCLEOTIDE SEQUENCE [LARGE SCALE GENOMIC DNA]</scope>
    <source>
        <strain evidence="9 10">DFI.7.95</strain>
    </source>
</reference>
<evidence type="ECO:0000256" key="7">
    <source>
        <dbReference type="ARBA" id="ARBA00023136"/>
    </source>
</evidence>
<dbReference type="InterPro" id="IPR011606">
    <property type="entry name" value="Brnchd-chn_aa_trnsp_permease"/>
</dbReference>
<proteinExistence type="inferred from homology"/>
<protein>
    <submittedName>
        <fullName evidence="9">AzlC family ABC transporter permease</fullName>
    </submittedName>
</protein>
<feature type="transmembrane region" description="Helical" evidence="8">
    <location>
        <begin position="210"/>
        <end position="228"/>
    </location>
</feature>
<dbReference type="PANTHER" id="PTHR34979:SF1">
    <property type="entry name" value="INNER MEMBRANE PROTEIN YGAZ"/>
    <property type="match status" value="1"/>
</dbReference>
<feature type="transmembrane region" description="Helical" evidence="8">
    <location>
        <begin position="129"/>
        <end position="153"/>
    </location>
</feature>
<comment type="caution">
    <text evidence="9">The sequence shown here is derived from an EMBL/GenBank/DDBJ whole genome shotgun (WGS) entry which is preliminary data.</text>
</comment>
<accession>A0ABT1S7U1</accession>
<keyword evidence="3" id="KW-0813">Transport</keyword>
<evidence type="ECO:0000256" key="6">
    <source>
        <dbReference type="ARBA" id="ARBA00022989"/>
    </source>
</evidence>
<dbReference type="PANTHER" id="PTHR34979">
    <property type="entry name" value="INNER MEMBRANE PROTEIN YGAZ"/>
    <property type="match status" value="1"/>
</dbReference>
<keyword evidence="4" id="KW-1003">Cell membrane</keyword>
<evidence type="ECO:0000256" key="5">
    <source>
        <dbReference type="ARBA" id="ARBA00022692"/>
    </source>
</evidence>
<evidence type="ECO:0000256" key="4">
    <source>
        <dbReference type="ARBA" id="ARBA00022475"/>
    </source>
</evidence>
<feature type="transmembrane region" description="Helical" evidence="8">
    <location>
        <begin position="159"/>
        <end position="178"/>
    </location>
</feature>
<comment type="similarity">
    <text evidence="2">Belongs to the AzlC family.</text>
</comment>
<keyword evidence="5 8" id="KW-0812">Transmembrane</keyword>
<organism evidence="9 10">
    <name type="scientific">Tissierella carlieri</name>
    <dbReference type="NCBI Taxonomy" id="689904"/>
    <lineage>
        <taxon>Bacteria</taxon>
        <taxon>Bacillati</taxon>
        <taxon>Bacillota</taxon>
        <taxon>Tissierellia</taxon>
        <taxon>Tissierellales</taxon>
        <taxon>Tissierellaceae</taxon>
        <taxon>Tissierella</taxon>
    </lineage>
</organism>
<name>A0ABT1S7U1_9FIRM</name>
<evidence type="ECO:0000256" key="1">
    <source>
        <dbReference type="ARBA" id="ARBA00004651"/>
    </source>
</evidence>
<feature type="transmembrane region" description="Helical" evidence="8">
    <location>
        <begin position="15"/>
        <end position="36"/>
    </location>
</feature>
<evidence type="ECO:0000256" key="3">
    <source>
        <dbReference type="ARBA" id="ARBA00022448"/>
    </source>
</evidence>
<feature type="transmembrane region" description="Helical" evidence="8">
    <location>
        <begin position="56"/>
        <end position="82"/>
    </location>
</feature>
<gene>
    <name evidence="9" type="ORF">NE686_04920</name>
</gene>
<evidence type="ECO:0000256" key="2">
    <source>
        <dbReference type="ARBA" id="ARBA00010735"/>
    </source>
</evidence>
<sequence>MTKEKIEIDKIKEGFVAVLPIVIGYFPIAMAFGLLSKNTDVTFRDTSLLSMMVYAGASQFMALDFIRAGVSIGSIILATFLLNLRHMMMSASLAVEFQDMNKKFLPIVAFGITDETFSVISFNKDKINLAFVLVINILAYSSWALGTMAGYLVGEILPASLQSSLSIGLYAMFAALLFPEIKKSKNILFLSIISAVVYVILFYSKIFTSGWDIIFGIIISSSMGVVIFRKNEEE</sequence>
<keyword evidence="7 8" id="KW-0472">Membrane</keyword>
<comment type="subcellular location">
    <subcellularLocation>
        <location evidence="1">Cell membrane</location>
        <topology evidence="1">Multi-pass membrane protein</topology>
    </subcellularLocation>
</comment>
<keyword evidence="6 8" id="KW-1133">Transmembrane helix</keyword>
<evidence type="ECO:0000313" key="10">
    <source>
        <dbReference type="Proteomes" id="UP001524478"/>
    </source>
</evidence>
<keyword evidence="10" id="KW-1185">Reference proteome</keyword>
<dbReference type="Pfam" id="PF03591">
    <property type="entry name" value="AzlC"/>
    <property type="match status" value="1"/>
</dbReference>
<evidence type="ECO:0000313" key="9">
    <source>
        <dbReference type="EMBL" id="MCQ4922417.1"/>
    </source>
</evidence>
<evidence type="ECO:0000256" key="8">
    <source>
        <dbReference type="SAM" id="Phobius"/>
    </source>
</evidence>
<dbReference type="EMBL" id="JANGAC010000003">
    <property type="protein sequence ID" value="MCQ4922417.1"/>
    <property type="molecule type" value="Genomic_DNA"/>
</dbReference>
<dbReference type="RefSeq" id="WP_216559542.1">
    <property type="nucleotide sequence ID" value="NZ_JAHLOH010000035.1"/>
</dbReference>